<reference evidence="1 2" key="1">
    <citation type="submission" date="2018-03" db="EMBL/GenBank/DDBJ databases">
        <title>Whole genome sequencing of Histamine producing bacteria.</title>
        <authorList>
            <person name="Butler K."/>
        </authorList>
    </citation>
    <scope>NUCLEOTIDE SEQUENCE [LARGE SCALE GENOMIC DNA]</scope>
    <source>
        <strain evidence="1 2">DSM 16190</strain>
    </source>
</reference>
<comment type="caution">
    <text evidence="1">The sequence shown here is derived from an EMBL/GenBank/DDBJ whole genome shotgun (WGS) entry which is preliminary data.</text>
</comment>
<proteinExistence type="predicted"/>
<sequence>MDALFSTLKNTPESVGFDTVIDTINEHYDYQPTAFSNGLGNETLANPAGTNEGSCRIFAFAKRHELSEAETLACFGKFYRIDVLENPSNDDHLNIRNFMKYGWLGIRFAGDALLEKKRR</sequence>
<keyword evidence="2" id="KW-1185">Reference proteome</keyword>
<dbReference type="InterPro" id="IPR038604">
    <property type="entry name" value="HopJ_sf"/>
</dbReference>
<organism evidence="1 2">
    <name type="scientific">Photobacterium lipolyticum</name>
    <dbReference type="NCBI Taxonomy" id="266810"/>
    <lineage>
        <taxon>Bacteria</taxon>
        <taxon>Pseudomonadati</taxon>
        <taxon>Pseudomonadota</taxon>
        <taxon>Gammaproteobacteria</taxon>
        <taxon>Vibrionales</taxon>
        <taxon>Vibrionaceae</taxon>
        <taxon>Photobacterium</taxon>
    </lineage>
</organism>
<dbReference type="EMBL" id="PYMC01000006">
    <property type="protein sequence ID" value="PSW05168.1"/>
    <property type="molecule type" value="Genomic_DNA"/>
</dbReference>
<evidence type="ECO:0000313" key="2">
    <source>
        <dbReference type="Proteomes" id="UP000240904"/>
    </source>
</evidence>
<accession>A0A2T3MYZ2</accession>
<protein>
    <submittedName>
        <fullName evidence="1">Type III effector</fullName>
    </submittedName>
</protein>
<dbReference type="RefSeq" id="WP_107283268.1">
    <property type="nucleotide sequence ID" value="NZ_PYMC01000006.1"/>
</dbReference>
<evidence type="ECO:0000313" key="1">
    <source>
        <dbReference type="EMBL" id="PSW05168.1"/>
    </source>
</evidence>
<dbReference type="Proteomes" id="UP000240904">
    <property type="component" value="Unassembled WGS sequence"/>
</dbReference>
<gene>
    <name evidence="1" type="ORF">C9I89_10290</name>
</gene>
<dbReference type="Gene3D" id="3.20.160.10">
    <property type="entry name" value="vpa0580 domain like"/>
    <property type="match status" value="1"/>
</dbReference>
<dbReference type="Pfam" id="PF08888">
    <property type="entry name" value="HopJ"/>
    <property type="match status" value="1"/>
</dbReference>
<dbReference type="InterPro" id="IPR014984">
    <property type="entry name" value="HopJ"/>
</dbReference>
<dbReference type="AlphaFoldDB" id="A0A2T3MYZ2"/>
<dbReference type="OrthoDB" id="9790826at2"/>
<name>A0A2T3MYZ2_9GAMM</name>